<evidence type="ECO:0000313" key="16">
    <source>
        <dbReference type="Proteomes" id="UP001055219"/>
    </source>
</evidence>
<evidence type="ECO:0000256" key="3">
    <source>
        <dbReference type="ARBA" id="ARBA00010617"/>
    </source>
</evidence>
<dbReference type="EMBL" id="JAGIXG020000026">
    <property type="protein sequence ID" value="KAI6780923.1"/>
    <property type="molecule type" value="Genomic_DNA"/>
</dbReference>
<evidence type="ECO:0000256" key="12">
    <source>
        <dbReference type="PIRSR" id="PIRSR602401-1"/>
    </source>
</evidence>
<comment type="cofactor">
    <cofactor evidence="1 12">
        <name>heme</name>
        <dbReference type="ChEBI" id="CHEBI:30413"/>
    </cofactor>
</comment>
<dbReference type="InterPro" id="IPR047146">
    <property type="entry name" value="Cyt_P450_E_CYP52_fungi"/>
</dbReference>
<dbReference type="PANTHER" id="PTHR24287:SF1">
    <property type="entry name" value="P450, PUTATIVE (EUROFUNG)-RELATED"/>
    <property type="match status" value="1"/>
</dbReference>
<feature type="binding site" description="axial binding residue" evidence="12">
    <location>
        <position position="457"/>
    </location>
    <ligand>
        <name>heme</name>
        <dbReference type="ChEBI" id="CHEBI:30413"/>
    </ligand>
    <ligandPart>
        <name>Fe</name>
        <dbReference type="ChEBI" id="CHEBI:18248"/>
    </ligandPart>
</feature>
<dbReference type="GeneID" id="75829570"/>
<dbReference type="SUPFAM" id="SSF48264">
    <property type="entry name" value="Cytochrome P450"/>
    <property type="match status" value="1"/>
</dbReference>
<dbReference type="InterPro" id="IPR017972">
    <property type="entry name" value="Cyt_P450_CS"/>
</dbReference>
<organism evidence="15 16">
    <name type="scientific">Emericellopsis cladophorae</name>
    <dbReference type="NCBI Taxonomy" id="2686198"/>
    <lineage>
        <taxon>Eukaryota</taxon>
        <taxon>Fungi</taxon>
        <taxon>Dikarya</taxon>
        <taxon>Ascomycota</taxon>
        <taxon>Pezizomycotina</taxon>
        <taxon>Sordariomycetes</taxon>
        <taxon>Hypocreomycetidae</taxon>
        <taxon>Hypocreales</taxon>
        <taxon>Bionectriaceae</taxon>
        <taxon>Emericellopsis</taxon>
    </lineage>
</organism>
<dbReference type="InterPro" id="IPR012677">
    <property type="entry name" value="Nucleotide-bd_a/b_plait_sf"/>
</dbReference>
<dbReference type="SUPFAM" id="SSF51735">
    <property type="entry name" value="NAD(P)-binding Rossmann-fold domains"/>
    <property type="match status" value="1"/>
</dbReference>
<keyword evidence="6 12" id="KW-0479">Metal-binding</keyword>
<evidence type="ECO:0000313" key="15">
    <source>
        <dbReference type="EMBL" id="KAI6780923.1"/>
    </source>
</evidence>
<keyword evidence="8" id="KW-0560">Oxidoreductase</keyword>
<dbReference type="InterPro" id="IPR002401">
    <property type="entry name" value="Cyt_P450_E_grp-I"/>
</dbReference>
<keyword evidence="5" id="KW-0812">Transmembrane</keyword>
<name>A0A9P9Y0G4_9HYPO</name>
<sequence>MTTSPITLPATLDAKTAIYSVFGFILLYQILSRLNNGIRDYQLSNSNGCQPPPTYPHKDGVLGLHHLLTLIKAKKTNRVPTALCEMFDDTGSGVNTIGHYVLGKKSYWTRDADNIKAILHSSFQDWGLPPARKATFDACLGGGIFGVDGAEWEHSRAMLKPSFNKTQMSDTATLEKHAQKLIARIPDGEEIDLANLFPLLTMDVGTEMLFGESVDSLSISELKQATEFTHCFDYIVHTMSKHMSLPFLTRLPDPKLKRCVDFVNRFAEGVVDQTMSSDEKTSSGGKKKYIFPTELAKMGLSQKQIQIEVINIMFAGRDTTAALLSLIWWYLAKQPEIVSKIRNELEPLGSRAPTTEEVKKLHYLKNVVNEVLRLHPINPLNSRTAIRDTTLPRGGGPDGRSPVFIRKGQQVMFTSSGLQRRPDLYGNDVMELKPERWSTLKPTAFEYIPFGGGPRICPGQHLALLEASYFTVRLLQEFQSVESLNEGAFQEAFAILVTSGDGVRVRFSRTNGSPGAEDPQPRLLVGLGAGLKNQHVASIRWLADVTEAEVEGLSVGSTTLTFIPRRTPSQLVQRNFKITAESGAASTMLILQAILPFCIFAGNESNEPVVLDIVGGTNVGFSLSYEYFDQVLLPTLEDRFGIVVERQLKSRAWSLGSPGQGEISVKVHPLQPTKALRFRALDSVYPRAWQLKSVDVTIITPSLSHMATSTDGLRWGHDILGSMPKKTKSPDKFAGQVAQQTARWLVKELLPEVQFFAKGDVVQADMSRNVCVTAIDGQTGFLIAELLLSNPDFSAKVDSVVGLSLHPKSPHAHELTSLGAKVVPHQPGRVKTMAKKLKDSGCDTLCLVPPAHQDKFDISVELAEAARQAGVPNVLLISSAGCDYADLNRQPRLREFIDVESVVLESKGLADTPTGTSPCVIRAGFYAENLLLYSPQAKEEGTLPLPIGKQHKFAPVALGDVALLAAHVLTGKGAHGFDDRHRGQMMICTGEELATAAGSSLGVEMTFESISAREAKRVLKAQSDIDQTEQQYLLEYYSLVQEGKTNYIATTAFHDVTGRHPTEPDGFFKMYENDMRPKKAAKLTVGLQNFQELPDRVSITGTSHSLVRRKATLYPLHYSRQCPELYSIAMAPLILHNVPDDELYIGEDGIKRPYAMIFNQPDGTTGSSTRARRAVAEKGSFGKSTRRSRSRTGTPGARGVPQNPTAAAADKLFGEWVMNKQSRANEEQSSNQTQQDDPSSSQQQQLQQASATGKRNQPTEVILRGYRATVQQYASIAHYESLAGPILEDYPREPPSNQRRYKSQLRDAAYTRRRALTHEEHAKVSKAASGEHWVKITFESAEAAETAFYASPQRVLGHLVYAEPYRQAPPARDEACPDLDATMEEQHFGRSKSVPAAIGSLGRPSGPTSWNSRLLEVQREASGSQISSQTLDTGTVSSGTVDQPAGAPGFAIATTATSVEPLEMEDEIFCRKIPTARKAKILPADQALRPQQSFVQRFVAAIPLLSWFGGSIIGSEVPRTETGEFDWNRASLYWKVVWWLDVTFGLFKGDVSSIDKDD</sequence>
<feature type="region of interest" description="Disordered" evidence="13">
    <location>
        <begin position="1222"/>
        <end position="1258"/>
    </location>
</feature>
<dbReference type="PANTHER" id="PTHR24287">
    <property type="entry name" value="P450, PUTATIVE (EUROFUNG)-RELATED"/>
    <property type="match status" value="1"/>
</dbReference>
<evidence type="ECO:0000256" key="7">
    <source>
        <dbReference type="ARBA" id="ARBA00022989"/>
    </source>
</evidence>
<dbReference type="InterPro" id="IPR036291">
    <property type="entry name" value="NAD(P)-bd_dom_sf"/>
</dbReference>
<dbReference type="InterPro" id="IPR001128">
    <property type="entry name" value="Cyt_P450"/>
</dbReference>
<dbReference type="Pfam" id="PF00067">
    <property type="entry name" value="p450"/>
    <property type="match status" value="1"/>
</dbReference>
<dbReference type="GO" id="GO:0020037">
    <property type="term" value="F:heme binding"/>
    <property type="evidence" value="ECO:0007669"/>
    <property type="project" value="InterPro"/>
</dbReference>
<feature type="compositionally biased region" description="Low complexity" evidence="13">
    <location>
        <begin position="1228"/>
        <end position="1250"/>
    </location>
</feature>
<evidence type="ECO:0000256" key="9">
    <source>
        <dbReference type="ARBA" id="ARBA00023004"/>
    </source>
</evidence>
<dbReference type="Gene3D" id="1.10.630.10">
    <property type="entry name" value="Cytochrome P450"/>
    <property type="match status" value="1"/>
</dbReference>
<dbReference type="RefSeq" id="XP_051361779.1">
    <property type="nucleotide sequence ID" value="XM_051506868.1"/>
</dbReference>
<reference evidence="15" key="1">
    <citation type="journal article" date="2021" name="J Fungi (Basel)">
        <title>Genomic and Metabolomic Analyses of the Marine Fungus Emericellopsis cladophorae: Insights into Saltwater Adaptability Mechanisms and Its Biosynthetic Potential.</title>
        <authorList>
            <person name="Goncalves M.F.M."/>
            <person name="Hilario S."/>
            <person name="Van de Peer Y."/>
            <person name="Esteves A.C."/>
            <person name="Alves A."/>
        </authorList>
    </citation>
    <scope>NUCLEOTIDE SEQUENCE</scope>
    <source>
        <strain evidence="15">MUM 19.33</strain>
    </source>
</reference>
<proteinExistence type="inferred from homology"/>
<dbReference type="Gene3D" id="3.40.50.720">
    <property type="entry name" value="NAD(P)-binding Rossmann-like Domain"/>
    <property type="match status" value="1"/>
</dbReference>
<evidence type="ECO:0000256" key="6">
    <source>
        <dbReference type="ARBA" id="ARBA00022723"/>
    </source>
</evidence>
<keyword evidence="4 12" id="KW-0349">Heme</keyword>
<dbReference type="PRINTS" id="PR00463">
    <property type="entry name" value="EP450I"/>
</dbReference>
<dbReference type="InterPro" id="IPR037136">
    <property type="entry name" value="RNA3'_phos_cyclase_dom_sf"/>
</dbReference>
<feature type="region of interest" description="Disordered" evidence="13">
    <location>
        <begin position="1421"/>
        <end position="1444"/>
    </location>
</feature>
<keyword evidence="10 15" id="KW-0503">Monooxygenase</keyword>
<evidence type="ECO:0000256" key="8">
    <source>
        <dbReference type="ARBA" id="ARBA00023002"/>
    </source>
</evidence>
<dbReference type="OrthoDB" id="10254221at2759"/>
<dbReference type="GO" id="GO:0005506">
    <property type="term" value="F:iron ion binding"/>
    <property type="evidence" value="ECO:0007669"/>
    <property type="project" value="InterPro"/>
</dbReference>
<comment type="similarity">
    <text evidence="3">Belongs to the cytochrome P450 family.</text>
</comment>
<dbReference type="PRINTS" id="PR00385">
    <property type="entry name" value="P450"/>
</dbReference>
<dbReference type="InterPro" id="IPR036396">
    <property type="entry name" value="Cyt_P450_sf"/>
</dbReference>
<dbReference type="Gene3D" id="3.65.10.20">
    <property type="entry name" value="RNA 3'-terminal phosphate cyclase domain"/>
    <property type="match status" value="1"/>
</dbReference>
<keyword evidence="11" id="KW-0472">Membrane</keyword>
<dbReference type="Gene3D" id="3.30.70.330">
    <property type="match status" value="1"/>
</dbReference>
<dbReference type="GO" id="GO:0004497">
    <property type="term" value="F:monooxygenase activity"/>
    <property type="evidence" value="ECO:0007669"/>
    <property type="project" value="UniProtKB-KW"/>
</dbReference>
<evidence type="ECO:0000256" key="13">
    <source>
        <dbReference type="SAM" id="MobiDB-lite"/>
    </source>
</evidence>
<keyword evidence="16" id="KW-1185">Reference proteome</keyword>
<keyword evidence="7" id="KW-1133">Transmembrane helix</keyword>
<dbReference type="SUPFAM" id="SSF55205">
    <property type="entry name" value="EPT/RTPC-like"/>
    <property type="match status" value="1"/>
</dbReference>
<evidence type="ECO:0000256" key="1">
    <source>
        <dbReference type="ARBA" id="ARBA00001971"/>
    </source>
</evidence>
<evidence type="ECO:0000256" key="2">
    <source>
        <dbReference type="ARBA" id="ARBA00004167"/>
    </source>
</evidence>
<evidence type="ECO:0000256" key="11">
    <source>
        <dbReference type="ARBA" id="ARBA00023136"/>
    </source>
</evidence>
<reference evidence="15" key="2">
    <citation type="submission" date="2022-07" db="EMBL/GenBank/DDBJ databases">
        <authorList>
            <person name="Goncalves M.F.M."/>
            <person name="Hilario S."/>
            <person name="Van De Peer Y."/>
            <person name="Esteves A.C."/>
            <person name="Alves A."/>
        </authorList>
    </citation>
    <scope>NUCLEOTIDE SEQUENCE</scope>
    <source>
        <strain evidence="15">MUM 19.33</strain>
    </source>
</reference>
<feature type="compositionally biased region" description="Polar residues" evidence="13">
    <location>
        <begin position="1421"/>
        <end position="1441"/>
    </location>
</feature>
<evidence type="ECO:0000256" key="5">
    <source>
        <dbReference type="ARBA" id="ARBA00022692"/>
    </source>
</evidence>
<evidence type="ECO:0000256" key="4">
    <source>
        <dbReference type="ARBA" id="ARBA00022617"/>
    </source>
</evidence>
<gene>
    <name evidence="15" type="ORF">J7T54_003065</name>
</gene>
<dbReference type="GO" id="GO:0016020">
    <property type="term" value="C:membrane"/>
    <property type="evidence" value="ECO:0007669"/>
    <property type="project" value="UniProtKB-SubCell"/>
</dbReference>
<dbReference type="CDD" id="cd11063">
    <property type="entry name" value="CYP52"/>
    <property type="match status" value="1"/>
</dbReference>
<keyword evidence="9 12" id="KW-0408">Iron</keyword>
<dbReference type="GO" id="GO:0016705">
    <property type="term" value="F:oxidoreductase activity, acting on paired donors, with incorporation or reduction of molecular oxygen"/>
    <property type="evidence" value="ECO:0007669"/>
    <property type="project" value="InterPro"/>
</dbReference>
<evidence type="ECO:0000256" key="10">
    <source>
        <dbReference type="ARBA" id="ARBA00023033"/>
    </source>
</evidence>
<dbReference type="Proteomes" id="UP001055219">
    <property type="component" value="Unassembled WGS sequence"/>
</dbReference>
<dbReference type="PROSITE" id="PS00086">
    <property type="entry name" value="CYTOCHROME_P450"/>
    <property type="match status" value="1"/>
</dbReference>
<protein>
    <submittedName>
        <fullName evidence="15">Cytochrome P450 monooxygenase ascH</fullName>
    </submittedName>
</protein>
<feature type="domain" description="RNA 3'-terminal phosphate cyclase" evidence="14">
    <location>
        <begin position="529"/>
        <end position="865"/>
    </location>
</feature>
<comment type="caution">
    <text evidence="15">The sequence shown here is derived from an EMBL/GenBank/DDBJ whole genome shotgun (WGS) entry which is preliminary data.</text>
</comment>
<feature type="region of interest" description="Disordered" evidence="13">
    <location>
        <begin position="1161"/>
        <end position="1205"/>
    </location>
</feature>
<dbReference type="InterPro" id="IPR013792">
    <property type="entry name" value="RNA3'P_cycl/enolpyr_Trfase_a/b"/>
</dbReference>
<dbReference type="Pfam" id="PF01137">
    <property type="entry name" value="RTC"/>
    <property type="match status" value="1"/>
</dbReference>
<accession>A0A9P9Y0G4</accession>
<comment type="subcellular location">
    <subcellularLocation>
        <location evidence="2">Membrane</location>
        <topology evidence="2">Single-pass membrane protein</topology>
    </subcellularLocation>
</comment>
<evidence type="ECO:0000259" key="14">
    <source>
        <dbReference type="Pfam" id="PF01137"/>
    </source>
</evidence>
<dbReference type="InterPro" id="IPR023797">
    <property type="entry name" value="RNA3'_phos_cyclase_dom"/>
</dbReference>